<dbReference type="Pfam" id="PF01553">
    <property type="entry name" value="Acyltransferase"/>
    <property type="match status" value="1"/>
</dbReference>
<evidence type="ECO:0000259" key="3">
    <source>
        <dbReference type="Pfam" id="PF12146"/>
    </source>
</evidence>
<dbReference type="SUPFAM" id="SSF69593">
    <property type="entry name" value="Glycerol-3-phosphate (1)-acyltransferase"/>
    <property type="match status" value="1"/>
</dbReference>
<feature type="region of interest" description="Disordered" evidence="1">
    <location>
        <begin position="611"/>
        <end position="632"/>
    </location>
</feature>
<dbReference type="RefSeq" id="WP_084071198.1">
    <property type="nucleotide sequence ID" value="NZ_FWXY01000023.1"/>
</dbReference>
<sequence>MNRFAYYMSGYAFKAFSGFSKTRVTLHGEENIPRGSIIYTANHFTRIETVFLPYHIHGITKKPVWSLAAAELFQGALKGTLEAMGAVSTKDPRRDFLIVKGLLSGRAECIIFPEGLMVKNKKILVDEGFRIYQDGEFQRPHTGAATIALRTEFYRERLRRAREKNLDEFNRLVEIYEIDSPDTVLDNETFIMPVNITYYPVRAKENMLSRIAQNMIDNPSRRMMDELMTEGTMVFSGVDVDIRFGRAISVRDIFSNGFVESDVTSRRRVEFSPRLSSNHVMRSGALDLMNQYMSQVYGMTTLNYDHIFASILKYLPDDGKIIDGYEFRCRAFLATQACNMSLHCHFHKSLYDNQVHILIDDRFSRYEDFMRVAYETGVVSIQGDQFNKNQAKFTTHSEFHTARVENPVSVIANEVEPLVSLQAYFKELAVKSGHEILELIREQLLAKHQSEFEADFMKSESDEIIRDKRCGAPLLLRGNKDTPAVLLLHDYLSSPGEMKPLATHLNDKGFTVYVPRLKGHGTSVEDLAGVSFEQWLESAEEALVVVRHLRSRFAVGGVGMGGSMAIYLQARSLDPFAFFAVSPPFSIKDFSTSFTASSGVWWQQMMKKAGTPSEKKVEDGNGSVNSPGGYDKNPVAGMKQVEKFLDQTEPFVKKIKAPGLIIQCRNNPVVDVQGSEKIFKRLGSDIKEFYLFDIKQHGLPPLGSQGSARMFGAICQFLMGVLSLSHKKNHDGREY</sequence>
<dbReference type="GO" id="GO:0016746">
    <property type="term" value="F:acyltransferase activity"/>
    <property type="evidence" value="ECO:0007669"/>
    <property type="project" value="InterPro"/>
</dbReference>
<organism evidence="4 5">
    <name type="scientific">Desulfocicer vacuolatum DSM 3385</name>
    <dbReference type="NCBI Taxonomy" id="1121400"/>
    <lineage>
        <taxon>Bacteria</taxon>
        <taxon>Pseudomonadati</taxon>
        <taxon>Thermodesulfobacteriota</taxon>
        <taxon>Desulfobacteria</taxon>
        <taxon>Desulfobacterales</taxon>
        <taxon>Desulfobacteraceae</taxon>
        <taxon>Desulfocicer</taxon>
    </lineage>
</organism>
<keyword evidence="5" id="KW-1185">Reference proteome</keyword>
<evidence type="ECO:0000259" key="2">
    <source>
        <dbReference type="Pfam" id="PF01553"/>
    </source>
</evidence>
<dbReference type="STRING" id="1121400.SAMN02746065_12332"/>
<evidence type="ECO:0000313" key="5">
    <source>
        <dbReference type="Proteomes" id="UP000192418"/>
    </source>
</evidence>
<dbReference type="InterPro" id="IPR029058">
    <property type="entry name" value="AB_hydrolase_fold"/>
</dbReference>
<accession>A0A1W2E3U3</accession>
<feature type="domain" description="Phospholipid/glycerol acyltransferase" evidence="2">
    <location>
        <begin position="23"/>
        <end position="152"/>
    </location>
</feature>
<dbReference type="OrthoDB" id="9786110at2"/>
<dbReference type="InterPro" id="IPR022742">
    <property type="entry name" value="Hydrolase_4"/>
</dbReference>
<dbReference type="Gene3D" id="3.40.50.1820">
    <property type="entry name" value="alpha/beta hydrolase"/>
    <property type="match status" value="1"/>
</dbReference>
<evidence type="ECO:0000313" key="4">
    <source>
        <dbReference type="EMBL" id="SMD03936.1"/>
    </source>
</evidence>
<dbReference type="AlphaFoldDB" id="A0A1W2E3U3"/>
<evidence type="ECO:0000256" key="1">
    <source>
        <dbReference type="SAM" id="MobiDB-lite"/>
    </source>
</evidence>
<dbReference type="EMBL" id="FWXY01000023">
    <property type="protein sequence ID" value="SMD03936.1"/>
    <property type="molecule type" value="Genomic_DNA"/>
</dbReference>
<name>A0A1W2E3U3_9BACT</name>
<feature type="domain" description="Serine aminopeptidase S33" evidence="3">
    <location>
        <begin position="484"/>
        <end position="699"/>
    </location>
</feature>
<dbReference type="InterPro" id="IPR002123">
    <property type="entry name" value="Plipid/glycerol_acylTrfase"/>
</dbReference>
<dbReference type="Pfam" id="PF12146">
    <property type="entry name" value="Hydrolase_4"/>
    <property type="match status" value="1"/>
</dbReference>
<gene>
    <name evidence="4" type="ORF">SAMN02746065_12332</name>
</gene>
<dbReference type="Proteomes" id="UP000192418">
    <property type="component" value="Unassembled WGS sequence"/>
</dbReference>
<proteinExistence type="predicted"/>
<dbReference type="SUPFAM" id="SSF53474">
    <property type="entry name" value="alpha/beta-Hydrolases"/>
    <property type="match status" value="1"/>
</dbReference>
<reference evidence="4 5" key="1">
    <citation type="submission" date="2017-04" db="EMBL/GenBank/DDBJ databases">
        <authorList>
            <person name="Afonso C.L."/>
            <person name="Miller P.J."/>
            <person name="Scott M.A."/>
            <person name="Spackman E."/>
            <person name="Goraichik I."/>
            <person name="Dimitrov K.M."/>
            <person name="Suarez D.L."/>
            <person name="Swayne D.E."/>
        </authorList>
    </citation>
    <scope>NUCLEOTIDE SEQUENCE [LARGE SCALE GENOMIC DNA]</scope>
    <source>
        <strain evidence="4 5">DSM 3385</strain>
    </source>
</reference>
<protein>
    <submittedName>
        <fullName evidence="4">Esterase/lipase</fullName>
    </submittedName>
</protein>